<proteinExistence type="predicted"/>
<dbReference type="SUPFAM" id="SSF81606">
    <property type="entry name" value="PP2C-like"/>
    <property type="match status" value="1"/>
</dbReference>
<dbReference type="AlphaFoldDB" id="A0A5C6DVR1"/>
<evidence type="ECO:0000313" key="3">
    <source>
        <dbReference type="Proteomes" id="UP000319143"/>
    </source>
</evidence>
<evidence type="ECO:0000313" key="2">
    <source>
        <dbReference type="EMBL" id="TWU40810.1"/>
    </source>
</evidence>
<dbReference type="InterPro" id="IPR036457">
    <property type="entry name" value="PPM-type-like_dom_sf"/>
</dbReference>
<keyword evidence="3" id="KW-1185">Reference proteome</keyword>
<comment type="caution">
    <text evidence="2">The sequence shown here is derived from an EMBL/GenBank/DDBJ whole genome shotgun (WGS) entry which is preliminary data.</text>
</comment>
<dbReference type="SMART" id="SM00332">
    <property type="entry name" value="PP2Cc"/>
    <property type="match status" value="1"/>
</dbReference>
<dbReference type="Gene3D" id="3.60.40.10">
    <property type="entry name" value="PPM-type phosphatase domain"/>
    <property type="match status" value="1"/>
</dbReference>
<organism evidence="2 3">
    <name type="scientific">Novipirellula artificiosorum</name>
    <dbReference type="NCBI Taxonomy" id="2528016"/>
    <lineage>
        <taxon>Bacteria</taxon>
        <taxon>Pseudomonadati</taxon>
        <taxon>Planctomycetota</taxon>
        <taxon>Planctomycetia</taxon>
        <taxon>Pirellulales</taxon>
        <taxon>Pirellulaceae</taxon>
        <taxon>Novipirellula</taxon>
    </lineage>
</organism>
<dbReference type="GO" id="GO:0004722">
    <property type="term" value="F:protein serine/threonine phosphatase activity"/>
    <property type="evidence" value="ECO:0007669"/>
    <property type="project" value="UniProtKB-EC"/>
</dbReference>
<dbReference type="PROSITE" id="PS51746">
    <property type="entry name" value="PPM_2"/>
    <property type="match status" value="1"/>
</dbReference>
<dbReference type="Proteomes" id="UP000319143">
    <property type="component" value="Unassembled WGS sequence"/>
</dbReference>
<keyword evidence="2" id="KW-0378">Hydrolase</keyword>
<gene>
    <name evidence="2" type="primary">stp</name>
    <name evidence="2" type="ORF">Poly41_16450</name>
</gene>
<accession>A0A5C6DVR1</accession>
<evidence type="ECO:0000259" key="1">
    <source>
        <dbReference type="PROSITE" id="PS51746"/>
    </source>
</evidence>
<dbReference type="SMART" id="SM00331">
    <property type="entry name" value="PP2C_SIG"/>
    <property type="match status" value="1"/>
</dbReference>
<dbReference type="Pfam" id="PF13672">
    <property type="entry name" value="PP2C_2"/>
    <property type="match status" value="1"/>
</dbReference>
<dbReference type="InterPro" id="IPR015655">
    <property type="entry name" value="PP2C"/>
</dbReference>
<dbReference type="PANTHER" id="PTHR47992">
    <property type="entry name" value="PROTEIN PHOSPHATASE"/>
    <property type="match status" value="1"/>
</dbReference>
<name>A0A5C6DVR1_9BACT</name>
<reference evidence="2 3" key="1">
    <citation type="submission" date="2019-02" db="EMBL/GenBank/DDBJ databases">
        <title>Deep-cultivation of Planctomycetes and their phenomic and genomic characterization uncovers novel biology.</title>
        <authorList>
            <person name="Wiegand S."/>
            <person name="Jogler M."/>
            <person name="Boedeker C."/>
            <person name="Pinto D."/>
            <person name="Vollmers J."/>
            <person name="Rivas-Marin E."/>
            <person name="Kohn T."/>
            <person name="Peeters S.H."/>
            <person name="Heuer A."/>
            <person name="Rast P."/>
            <person name="Oberbeckmann S."/>
            <person name="Bunk B."/>
            <person name="Jeske O."/>
            <person name="Meyerdierks A."/>
            <person name="Storesund J.E."/>
            <person name="Kallscheuer N."/>
            <person name="Luecker S."/>
            <person name="Lage O.M."/>
            <person name="Pohl T."/>
            <person name="Merkel B.J."/>
            <person name="Hornburger P."/>
            <person name="Mueller R.-W."/>
            <person name="Bruemmer F."/>
            <person name="Labrenz M."/>
            <person name="Spormann A.M."/>
            <person name="Op Den Camp H."/>
            <person name="Overmann J."/>
            <person name="Amann R."/>
            <person name="Jetten M.S.M."/>
            <person name="Mascher T."/>
            <person name="Medema M.H."/>
            <person name="Devos D.P."/>
            <person name="Kaster A.-K."/>
            <person name="Ovreas L."/>
            <person name="Rohde M."/>
            <person name="Galperin M.Y."/>
            <person name="Jogler C."/>
        </authorList>
    </citation>
    <scope>NUCLEOTIDE SEQUENCE [LARGE SCALE GENOMIC DNA]</scope>
    <source>
        <strain evidence="2 3">Poly41</strain>
    </source>
</reference>
<dbReference type="InterPro" id="IPR001932">
    <property type="entry name" value="PPM-type_phosphatase-like_dom"/>
</dbReference>
<protein>
    <submittedName>
        <fullName evidence="2">Serine/threonine phosphatase stp</fullName>
        <ecNumber evidence="2">3.1.3.16</ecNumber>
    </submittedName>
</protein>
<dbReference type="OrthoDB" id="9801841at2"/>
<dbReference type="EMBL" id="SJPV01000002">
    <property type="protein sequence ID" value="TWU40810.1"/>
    <property type="molecule type" value="Genomic_DNA"/>
</dbReference>
<feature type="domain" description="PPM-type phosphatase" evidence="1">
    <location>
        <begin position="43"/>
        <end position="289"/>
    </location>
</feature>
<dbReference type="CDD" id="cd00143">
    <property type="entry name" value="PP2Cc"/>
    <property type="match status" value="1"/>
</dbReference>
<sequence>MDHPHRQANRPAPRSLLRIRTAGQTDVGRVREQNQDQFLIGKICRALQVLSTSLQTPADAAFVGRGSADVMLVADGMGGHAGGEKASQLAVEYLARHLIREPAPVAMPGDVPETRLIQGLVSLLRSAHAEILRVSQSRTEHHGMGTTLTMAHLVLPRMIVLHAGDSRCYLIREGIAQQLTTDHTLARKMVEAGEMKPEDEATSRWSNVLWNVLGGQIEGDLVAEVHTVDLQEGDAVVLCSDGLHRHVDAELLAMTVAEGDDPESICSELIRITNQAGGEDNVTVVVAVVERIQTGTGQTTRIDDTLADEDSFDSLFCENGSLTSWNEMDSTLDETQPE</sequence>
<dbReference type="RefSeq" id="WP_146525354.1">
    <property type="nucleotide sequence ID" value="NZ_SJPV01000002.1"/>
</dbReference>
<dbReference type="EC" id="3.1.3.16" evidence="2"/>